<dbReference type="SUPFAM" id="SSF110849">
    <property type="entry name" value="ParB/Sulfiredoxin"/>
    <property type="match status" value="1"/>
</dbReference>
<accession>A0A1Y6BXC8</accession>
<keyword evidence="1" id="KW-0159">Chromosome partition</keyword>
<dbReference type="SUPFAM" id="SSF109709">
    <property type="entry name" value="KorB DNA-binding domain-like"/>
    <property type="match status" value="1"/>
</dbReference>
<proteinExistence type="predicted"/>
<dbReference type="InterPro" id="IPR041468">
    <property type="entry name" value="HTH_ParB/Spo0J"/>
</dbReference>
<dbReference type="AlphaFoldDB" id="A0A1Y6BXC8"/>
<dbReference type="EMBL" id="FWZT01000007">
    <property type="protein sequence ID" value="SMF22896.1"/>
    <property type="molecule type" value="Genomic_DNA"/>
</dbReference>
<keyword evidence="4" id="KW-1185">Reference proteome</keyword>
<dbReference type="InterPro" id="IPR050336">
    <property type="entry name" value="Chromosome_partition/occlusion"/>
</dbReference>
<evidence type="ECO:0000259" key="2">
    <source>
        <dbReference type="SMART" id="SM00470"/>
    </source>
</evidence>
<reference evidence="4" key="1">
    <citation type="submission" date="2017-04" db="EMBL/GenBank/DDBJ databases">
        <authorList>
            <person name="Varghese N."/>
            <person name="Submissions S."/>
        </authorList>
    </citation>
    <scope>NUCLEOTIDE SEQUENCE [LARGE SCALE GENOMIC DNA]</scope>
    <source>
        <strain evidence="4">RKEM611</strain>
    </source>
</reference>
<dbReference type="Pfam" id="PF17762">
    <property type="entry name" value="HTH_ParB"/>
    <property type="match status" value="1"/>
</dbReference>
<dbReference type="Gene3D" id="1.10.10.2830">
    <property type="match status" value="1"/>
</dbReference>
<dbReference type="Proteomes" id="UP000192907">
    <property type="component" value="Unassembled WGS sequence"/>
</dbReference>
<dbReference type="STRING" id="1513793.SAMN06296036_107248"/>
<dbReference type="Pfam" id="PF02195">
    <property type="entry name" value="ParB_N"/>
    <property type="match status" value="1"/>
</dbReference>
<dbReference type="InterPro" id="IPR003115">
    <property type="entry name" value="ParB_N"/>
</dbReference>
<dbReference type="PANTHER" id="PTHR33375:SF1">
    <property type="entry name" value="CHROMOSOME-PARTITIONING PROTEIN PARB-RELATED"/>
    <property type="match status" value="1"/>
</dbReference>
<dbReference type="GO" id="GO:0005694">
    <property type="term" value="C:chromosome"/>
    <property type="evidence" value="ECO:0007669"/>
    <property type="project" value="TreeGrafter"/>
</dbReference>
<dbReference type="SMART" id="SM00470">
    <property type="entry name" value="ParB"/>
    <property type="match status" value="1"/>
</dbReference>
<dbReference type="RefSeq" id="WP_159455317.1">
    <property type="nucleotide sequence ID" value="NZ_FWZT01000007.1"/>
</dbReference>
<dbReference type="InterPro" id="IPR036086">
    <property type="entry name" value="ParB/Sulfiredoxin_sf"/>
</dbReference>
<sequence length="232" mass="25929">MIKYIENIESIDKLESTNYRPINEDQVTALVASIREIGLQEPIKIFELEGTKQRYIISGHHRAEAIRQLRESNARIVYALPAELKRGTKEELESQTIVVSSIVANMFRSDMTVLERAAAYKKLADSGLSVQEIARQLTVDRKTVTNGLAVAALPQDAKDWVKANKVTDARVYQVATAYKRDPSIDCIERLSKAPAKKAKTKKLITIDPDLLAEKLRKAKVGEATIKKVVSVI</sequence>
<evidence type="ECO:0000256" key="1">
    <source>
        <dbReference type="ARBA" id="ARBA00022829"/>
    </source>
</evidence>
<protein>
    <submittedName>
        <fullName evidence="3">ParB/RepB/Spo0J family partition protein</fullName>
    </submittedName>
</protein>
<organism evidence="3 4">
    <name type="scientific">Pseudobacteriovorax antillogorgiicola</name>
    <dbReference type="NCBI Taxonomy" id="1513793"/>
    <lineage>
        <taxon>Bacteria</taxon>
        <taxon>Pseudomonadati</taxon>
        <taxon>Bdellovibrionota</taxon>
        <taxon>Oligoflexia</taxon>
        <taxon>Oligoflexales</taxon>
        <taxon>Pseudobacteriovoracaceae</taxon>
        <taxon>Pseudobacteriovorax</taxon>
    </lineage>
</organism>
<name>A0A1Y6BXC8_9BACT</name>
<dbReference type="Gene3D" id="3.90.1530.10">
    <property type="entry name" value="Conserved hypothetical protein from pyrococcus furiosus pfu- 392566-001, ParB domain"/>
    <property type="match status" value="1"/>
</dbReference>
<feature type="domain" description="ParB-like N-terminal" evidence="2">
    <location>
        <begin position="7"/>
        <end position="101"/>
    </location>
</feature>
<evidence type="ECO:0000313" key="4">
    <source>
        <dbReference type="Proteomes" id="UP000192907"/>
    </source>
</evidence>
<dbReference type="PANTHER" id="PTHR33375">
    <property type="entry name" value="CHROMOSOME-PARTITIONING PROTEIN PARB-RELATED"/>
    <property type="match status" value="1"/>
</dbReference>
<evidence type="ECO:0000313" key="3">
    <source>
        <dbReference type="EMBL" id="SMF22896.1"/>
    </source>
</evidence>
<dbReference type="GO" id="GO:0007059">
    <property type="term" value="P:chromosome segregation"/>
    <property type="evidence" value="ECO:0007669"/>
    <property type="project" value="UniProtKB-KW"/>
</dbReference>
<gene>
    <name evidence="3" type="ORF">SAMN06296036_107248</name>
</gene>